<dbReference type="EC" id="3.1.1.73" evidence="9"/>
<evidence type="ECO:0000256" key="6">
    <source>
        <dbReference type="ARBA" id="ARBA00022837"/>
    </source>
</evidence>
<accession>A0A841L303</accession>
<dbReference type="InterPro" id="IPR029058">
    <property type="entry name" value="AB_hydrolase_fold"/>
</dbReference>
<dbReference type="GO" id="GO:0046872">
    <property type="term" value="F:metal ion binding"/>
    <property type="evidence" value="ECO:0007669"/>
    <property type="project" value="UniProtKB-KW"/>
</dbReference>
<feature type="chain" id="PRO_5032390365" evidence="8">
    <location>
        <begin position="19"/>
        <end position="471"/>
    </location>
</feature>
<protein>
    <submittedName>
        <fullName evidence="9">Feruloyl esterase</fullName>
        <ecNumber evidence="9">3.1.1.73</ecNumber>
    </submittedName>
</protein>
<evidence type="ECO:0000256" key="7">
    <source>
        <dbReference type="ARBA" id="ARBA00023157"/>
    </source>
</evidence>
<evidence type="ECO:0000313" key="10">
    <source>
        <dbReference type="Proteomes" id="UP000538147"/>
    </source>
</evidence>
<dbReference type="EMBL" id="JACIIV010000006">
    <property type="protein sequence ID" value="MBB6226800.1"/>
    <property type="molecule type" value="Genomic_DNA"/>
</dbReference>
<evidence type="ECO:0000256" key="3">
    <source>
        <dbReference type="ARBA" id="ARBA00022723"/>
    </source>
</evidence>
<keyword evidence="6" id="KW-0106">Calcium</keyword>
<dbReference type="InterPro" id="IPR011118">
    <property type="entry name" value="Tannase/feruloyl_esterase"/>
</dbReference>
<reference evidence="9 10" key="1">
    <citation type="submission" date="2020-08" db="EMBL/GenBank/DDBJ databases">
        <title>Genomic Encyclopedia of Type Strains, Phase IV (KMG-IV): sequencing the most valuable type-strain genomes for metagenomic binning, comparative biology and taxonomic classification.</title>
        <authorList>
            <person name="Goeker M."/>
        </authorList>
    </citation>
    <scope>NUCLEOTIDE SEQUENCE [LARGE SCALE GENOMIC DNA]</scope>
    <source>
        <strain evidence="9 10">DSM 102189</strain>
    </source>
</reference>
<sequence>MRTLGALLLLLGASPAVAETACAGLTGVALDKARVTGAEVITSLDLGSRVVPLAAPACRVLITATPTADSDIRIALVVPQGAAWNGKFAQVGNGGFAGKILWGSVYQQLAKGYAVAATDNGHQDDDGASAKWALGHPEKVVDFGWRAVKLTTDHAQAVLAAHRGAPAKRYFIGCSDGGREALMTAQRFPQDFDGIVAGAPAWPWTRMVGTGALVVKQSLLPGRVLPPAKLPALQAAALKACGEGQSYVPNPRACRFDPGVLACAGAESDACLTPGQVTTARMIYAGITDPVTGKPSPGLMPGAEALPGSWAYWGRAIEPGDRADATSAGFPWNYMAYLVREDPTLDLASVTEADVRAGFKRWRGTLDAESADLSAFKARGGKLIGFHGWNDPAIPPLLTRQYFDMVAASMGDYSDFARLFMVPGMLHCTGGDAPVGVDWTALLEAWVERGDAPAAVTARGGDGRSQVVRAE</sequence>
<keyword evidence="4 8" id="KW-0732">Signal</keyword>
<dbReference type="Gene3D" id="3.40.50.1820">
    <property type="entry name" value="alpha/beta hydrolase"/>
    <property type="match status" value="1"/>
</dbReference>
<proteinExistence type="inferred from homology"/>
<dbReference type="GO" id="GO:0030600">
    <property type="term" value="F:feruloyl esterase activity"/>
    <property type="evidence" value="ECO:0007669"/>
    <property type="project" value="UniProtKB-EC"/>
</dbReference>
<keyword evidence="10" id="KW-1185">Reference proteome</keyword>
<evidence type="ECO:0000256" key="5">
    <source>
        <dbReference type="ARBA" id="ARBA00022801"/>
    </source>
</evidence>
<name>A0A841L303_9SPHN</name>
<evidence type="ECO:0000313" key="9">
    <source>
        <dbReference type="EMBL" id="MBB6226800.1"/>
    </source>
</evidence>
<dbReference type="PANTHER" id="PTHR33938">
    <property type="entry name" value="FERULOYL ESTERASE B-RELATED"/>
    <property type="match status" value="1"/>
</dbReference>
<dbReference type="PANTHER" id="PTHR33938:SF15">
    <property type="entry name" value="FERULOYL ESTERASE B-RELATED"/>
    <property type="match status" value="1"/>
</dbReference>
<dbReference type="AlphaFoldDB" id="A0A841L303"/>
<gene>
    <name evidence="9" type="ORF">FHS79_000962</name>
</gene>
<dbReference type="RefSeq" id="WP_184196218.1">
    <property type="nucleotide sequence ID" value="NZ_JACIIV010000006.1"/>
</dbReference>
<keyword evidence="3" id="KW-0479">Metal-binding</keyword>
<dbReference type="Pfam" id="PF07519">
    <property type="entry name" value="Tannase"/>
    <property type="match status" value="1"/>
</dbReference>
<evidence type="ECO:0000256" key="4">
    <source>
        <dbReference type="ARBA" id="ARBA00022729"/>
    </source>
</evidence>
<evidence type="ECO:0000256" key="2">
    <source>
        <dbReference type="ARBA" id="ARBA00022487"/>
    </source>
</evidence>
<evidence type="ECO:0000256" key="8">
    <source>
        <dbReference type="SAM" id="SignalP"/>
    </source>
</evidence>
<organism evidence="9 10">
    <name type="scientific">Polymorphobacter multimanifer</name>
    <dbReference type="NCBI Taxonomy" id="1070431"/>
    <lineage>
        <taxon>Bacteria</taxon>
        <taxon>Pseudomonadati</taxon>
        <taxon>Pseudomonadota</taxon>
        <taxon>Alphaproteobacteria</taxon>
        <taxon>Sphingomonadales</taxon>
        <taxon>Sphingosinicellaceae</taxon>
        <taxon>Polymorphobacter</taxon>
    </lineage>
</organism>
<keyword evidence="7" id="KW-1015">Disulfide bond</keyword>
<evidence type="ECO:0000256" key="1">
    <source>
        <dbReference type="ARBA" id="ARBA00006249"/>
    </source>
</evidence>
<feature type="signal peptide" evidence="8">
    <location>
        <begin position="1"/>
        <end position="18"/>
    </location>
</feature>
<comment type="caution">
    <text evidence="9">The sequence shown here is derived from an EMBL/GenBank/DDBJ whole genome shotgun (WGS) entry which is preliminary data.</text>
</comment>
<comment type="similarity">
    <text evidence="1">Belongs to the tannase family.</text>
</comment>
<dbReference type="SUPFAM" id="SSF53474">
    <property type="entry name" value="alpha/beta-Hydrolases"/>
    <property type="match status" value="1"/>
</dbReference>
<keyword evidence="2" id="KW-0719">Serine esterase</keyword>
<keyword evidence="5 9" id="KW-0378">Hydrolase</keyword>
<dbReference type="Proteomes" id="UP000538147">
    <property type="component" value="Unassembled WGS sequence"/>
</dbReference>